<dbReference type="Proteomes" id="UP001586593">
    <property type="component" value="Unassembled WGS sequence"/>
</dbReference>
<comment type="caution">
    <text evidence="2">The sequence shown here is derived from an EMBL/GenBank/DDBJ whole genome shotgun (WGS) entry which is preliminary data.</text>
</comment>
<evidence type="ECO:0000313" key="2">
    <source>
        <dbReference type="EMBL" id="KAL1834993.1"/>
    </source>
</evidence>
<protein>
    <submittedName>
        <fullName evidence="2">Uncharacterized protein</fullName>
    </submittedName>
</protein>
<organism evidence="2 3">
    <name type="scientific">Phialemonium thermophilum</name>
    <dbReference type="NCBI Taxonomy" id="223376"/>
    <lineage>
        <taxon>Eukaryota</taxon>
        <taxon>Fungi</taxon>
        <taxon>Dikarya</taxon>
        <taxon>Ascomycota</taxon>
        <taxon>Pezizomycotina</taxon>
        <taxon>Sordariomycetes</taxon>
        <taxon>Sordariomycetidae</taxon>
        <taxon>Cephalothecales</taxon>
        <taxon>Cephalothecaceae</taxon>
        <taxon>Phialemonium</taxon>
    </lineage>
</organism>
<feature type="region of interest" description="Disordered" evidence="1">
    <location>
        <begin position="30"/>
        <end position="84"/>
    </location>
</feature>
<accession>A0ABR3V164</accession>
<dbReference type="PANTHER" id="PTHR37540">
    <property type="entry name" value="TRANSCRIPTION FACTOR (ACR-2), PUTATIVE-RELATED-RELATED"/>
    <property type="match status" value="1"/>
</dbReference>
<evidence type="ECO:0000256" key="1">
    <source>
        <dbReference type="SAM" id="MobiDB-lite"/>
    </source>
</evidence>
<gene>
    <name evidence="2" type="ORF">VTK73DRAFT_6500</name>
</gene>
<feature type="compositionally biased region" description="Basic residues" evidence="1">
    <location>
        <begin position="30"/>
        <end position="44"/>
    </location>
</feature>
<keyword evidence="3" id="KW-1185">Reference proteome</keyword>
<dbReference type="EMBL" id="JAZHXJ010003666">
    <property type="protein sequence ID" value="KAL1834993.1"/>
    <property type="molecule type" value="Genomic_DNA"/>
</dbReference>
<sequence length="177" mass="19941">MIMTDALSFQFVDNSTPDVSGQSRKLIRSHVMKGRNLGRPRPTRRQQEQKQQKQQKQKQQHPPQRQDCISAESPASGASMPHAAVTRASSSLSSVFAGAETALSNFPVQLTPYMRKMMYQFHTSVGESLYPHEFCRPARDASLPWFHYMLTDPTCECFWLGRPGPYTCVLCPAAFDG</sequence>
<proteinExistence type="predicted"/>
<reference evidence="2 3" key="1">
    <citation type="journal article" date="2024" name="Commun. Biol.">
        <title>Comparative genomic analysis of thermophilic fungi reveals convergent evolutionary adaptations and gene losses.</title>
        <authorList>
            <person name="Steindorff A.S."/>
            <person name="Aguilar-Pontes M.V."/>
            <person name="Robinson A.J."/>
            <person name="Andreopoulos B."/>
            <person name="LaButti K."/>
            <person name="Kuo A."/>
            <person name="Mondo S."/>
            <person name="Riley R."/>
            <person name="Otillar R."/>
            <person name="Haridas S."/>
            <person name="Lipzen A."/>
            <person name="Grimwood J."/>
            <person name="Schmutz J."/>
            <person name="Clum A."/>
            <person name="Reid I.D."/>
            <person name="Moisan M.C."/>
            <person name="Butler G."/>
            <person name="Nguyen T.T.M."/>
            <person name="Dewar K."/>
            <person name="Conant G."/>
            <person name="Drula E."/>
            <person name="Henrissat B."/>
            <person name="Hansel C."/>
            <person name="Singer S."/>
            <person name="Hutchinson M.I."/>
            <person name="de Vries R.P."/>
            <person name="Natvig D.O."/>
            <person name="Powell A.J."/>
            <person name="Tsang A."/>
            <person name="Grigoriev I.V."/>
        </authorList>
    </citation>
    <scope>NUCLEOTIDE SEQUENCE [LARGE SCALE GENOMIC DNA]</scope>
    <source>
        <strain evidence="2 3">ATCC 24622</strain>
    </source>
</reference>
<name>A0ABR3V164_9PEZI</name>
<evidence type="ECO:0000313" key="3">
    <source>
        <dbReference type="Proteomes" id="UP001586593"/>
    </source>
</evidence>